<keyword evidence="2" id="KW-0812">Transmembrane</keyword>
<dbReference type="STRING" id="7168.A0A182NAT5"/>
<feature type="transmembrane region" description="Helical" evidence="2">
    <location>
        <begin position="2637"/>
        <end position="2655"/>
    </location>
</feature>
<reference evidence="4" key="2">
    <citation type="submission" date="2020-05" db="UniProtKB">
        <authorList>
            <consortium name="EnsemblMetazoa"/>
        </authorList>
    </citation>
    <scope>IDENTIFICATION</scope>
    <source>
        <strain evidence="4">WRAIR2</strain>
    </source>
</reference>
<dbReference type="Gene3D" id="2.180.10.10">
    <property type="entry name" value="RHS repeat-associated core"/>
    <property type="match status" value="2"/>
</dbReference>
<dbReference type="Pfam" id="PF15651">
    <property type="entry name" value="Tox-SGS"/>
    <property type="match status" value="1"/>
</dbReference>
<feature type="compositionally biased region" description="Basic and acidic residues" evidence="1">
    <location>
        <begin position="1300"/>
        <end position="1314"/>
    </location>
</feature>
<accession>A0A182NAT5</accession>
<reference evidence="5" key="1">
    <citation type="submission" date="2013-03" db="EMBL/GenBank/DDBJ databases">
        <title>The Genome Sequence of Anopheles dirus WRAIR2.</title>
        <authorList>
            <consortium name="The Broad Institute Genomics Platform"/>
            <person name="Neafsey D.E."/>
            <person name="Walton C."/>
            <person name="Walker B."/>
            <person name="Young S.K."/>
            <person name="Zeng Q."/>
            <person name="Gargeya S."/>
            <person name="Fitzgerald M."/>
            <person name="Haas B."/>
            <person name="Abouelleil A."/>
            <person name="Allen A.W."/>
            <person name="Alvarado L."/>
            <person name="Arachchi H.M."/>
            <person name="Berlin A.M."/>
            <person name="Chapman S.B."/>
            <person name="Gainer-Dewar J."/>
            <person name="Goldberg J."/>
            <person name="Griggs A."/>
            <person name="Gujja S."/>
            <person name="Hansen M."/>
            <person name="Howarth C."/>
            <person name="Imamovic A."/>
            <person name="Ireland A."/>
            <person name="Larimer J."/>
            <person name="McCowan C."/>
            <person name="Murphy C."/>
            <person name="Pearson M."/>
            <person name="Poon T.W."/>
            <person name="Priest M."/>
            <person name="Roberts A."/>
            <person name="Saif S."/>
            <person name="Shea T."/>
            <person name="Sisk P."/>
            <person name="Sykes S."/>
            <person name="Wortman J."/>
            <person name="Nusbaum C."/>
            <person name="Birren B."/>
        </authorList>
    </citation>
    <scope>NUCLEOTIDE SEQUENCE [LARGE SCALE GENOMIC DNA]</scope>
    <source>
        <strain evidence="5">WRAIR2</strain>
    </source>
</reference>
<keyword evidence="2" id="KW-1133">Transmembrane helix</keyword>
<dbReference type="InterPro" id="IPR022385">
    <property type="entry name" value="Rhs_assc_core"/>
</dbReference>
<protein>
    <recommendedName>
        <fullName evidence="3">Tox-SGS domain-containing protein</fullName>
    </recommendedName>
</protein>
<feature type="transmembrane region" description="Helical" evidence="2">
    <location>
        <begin position="2600"/>
        <end position="2617"/>
    </location>
</feature>
<dbReference type="NCBIfam" id="TIGR03696">
    <property type="entry name" value="Rhs_assc_core"/>
    <property type="match status" value="1"/>
</dbReference>
<feature type="region of interest" description="Disordered" evidence="1">
    <location>
        <begin position="3327"/>
        <end position="3347"/>
    </location>
</feature>
<feature type="transmembrane region" description="Helical" evidence="2">
    <location>
        <begin position="2738"/>
        <end position="2759"/>
    </location>
</feature>
<evidence type="ECO:0000313" key="5">
    <source>
        <dbReference type="Proteomes" id="UP000075884"/>
    </source>
</evidence>
<evidence type="ECO:0000256" key="2">
    <source>
        <dbReference type="SAM" id="Phobius"/>
    </source>
</evidence>
<dbReference type="PANTHER" id="PTHR32305">
    <property type="match status" value="1"/>
</dbReference>
<keyword evidence="2" id="KW-0472">Membrane</keyword>
<dbReference type="PANTHER" id="PTHR32305:SF15">
    <property type="entry name" value="PROTEIN RHSA-RELATED"/>
    <property type="match status" value="1"/>
</dbReference>
<evidence type="ECO:0000259" key="3">
    <source>
        <dbReference type="Pfam" id="PF15651"/>
    </source>
</evidence>
<dbReference type="InterPro" id="IPR050708">
    <property type="entry name" value="T6SS_VgrG/RHS"/>
</dbReference>
<evidence type="ECO:0000313" key="4">
    <source>
        <dbReference type="EnsemblMetazoa" id="ADIR004761-PA"/>
    </source>
</evidence>
<evidence type="ECO:0000256" key="1">
    <source>
        <dbReference type="SAM" id="MobiDB-lite"/>
    </source>
</evidence>
<sequence>MAEFEQGTALHYSLKLPVHSVTKTAVDDFVEVKMMYKTRSVFVRRNRALLLYERSVSDEAYDEVYRKDDFFTLLGKNANYHWGVYDKPSSLLLVRSPNGIEVYQWANRNLTLQYTVSKYHDYSGYGLSSSTMVFGNIFPSNKHIGIVSRVGLDVQFRSLKLKADISTIKTLKKSPVLDEDVWKNPATVISLVEHLDAKSQLSIAVRSASKLQLFRFDEEYELKNIATIDDFPVLDPEYDVIKFAKFDQQPKYNDLLHFSTNGLVTYRYNETVAVYQKMYYSTAFSKLRGWNRRTVETITIMDVNEDAYDELLYTGPTGLTVQQAYTTSDGLDLISIAAVETTAYQTVRYSLLKHAQNLTRAKTLELFFHTSDGIVTVVSEYDIVTKTKPSGPTKPTAPPTAQDPINIPEVVPHHYHAGWLHDQLDLGSLLQPFNPHNGAVEMMLPIVDTRTPFGIPIRKIIQYKNVDYSDVLGRGWSFPLDYIMLDRQTSNFARDHVYSLVKENQRIILLRQSVSQQTPSQSNAIPFEIDGYSDVKFLFYETENYWKVTIDKRVLTYIAHKQFGTMNSCPTWPLCGTLSTNTKTYTTRWYLNAEEDITTGVRANYSYNLVQNGSDLRLESIVLSDDTSVTLSYSEDRITELAVLMHQCTQYIAFHYSADKQRLQSITQSKRKLFDFEYDQQHRMSRIIYPNGAEWTPKYAEIDINPSSLMKTIPIDKEASIYYGPDYIVIVDADIDDGKLVLRIRDPLGGTSTTKSNATKTIYPLSDIKRYFVHALQNLIVVVIIYDSYKDIAILQFAGDSWQQQKYYDGFPMDGIITAGNTFVVVYDQKTLSLLTIANDQQLHERELRGELHANFIVKAFPHGYVTYENGKLEIYLLEENNQWVDIKVPRQSANYFNELDNFINSFAISRELAQSIRRGLLADMLGVYRQVIVVKAPVLYKGIVTIHVRFFTMDLHHKPSICDYYTNMVPYENMNTFTYTVTTDEKDKFTMAYRIRDGKYHLYVKKSAGPHVAALNQYLAQAKKERGALRWPRPDAEKKYKLAQRTYKQQFMRIYQSVCDAVIFALDLSLLGLLTNQEGVLTGNHQITYNGKAWARNPLSDDVIRLRKVNRSLTADYRLLKAHAKDTFKIVSAANGATVFDTNTTKPEELHLIAPHYAQAQPKDHPLRVYFFDSKRTVSFPIAEKLNRASNQLAIVTTLHENDTTRSLLFRCTTYFLNPKLTVLGGQTLESIDESDHTTAYLYDAQDLQLTVDGAIFQKMKIAPGADTARFGWYEQSHDLQTGDTVRKAYASDGREVVDEKLREQEEKRRQSEQQEPSLRQSNLERMILDASERLPIVDLGPYRLADEMVSYYGFEQYEKNHYGKDNRWIFNTTFIRMQLNNRYLSLEQPGTLTGTFTPTEPHQTFVVSCWWRSQNATQLGDTIDTLTVEVRLVNGGERKMTSKPAEVKQRIGDWSYIETVIDTTHFPAETKLTFSVLVSPTSKHPAIDIDHMRFAPLSLPFEANIYEPARGEVGAVLGASGLIKHYFRNGKGKKTVTISEQGTVQEFTMESRVMYARESQQRPCVVEMTPRKSGWFAKYGLADNFDPLANLTKTYDDSWSTLGLRFRYSLSQDAQDLRFFWCNKEFSLPCILSSTASCPKLPKHGEILIFISSARVSVWLDGVLTQEVLLNDETRDAEREFRLQFTGATSIREFIEMYDSTVKVTYHNLAGQPTQVLMYDEPHTLRVREILYDEIERPILQTKWTKVHDDNKNHYFAFIEDFVQDLDNTTLLLTGKAADLHPGCAGYPYTHTVYGNDPTENKQLQGLPGKDYTINGKYKRTYSTRPSSIMLSHLFPQNEGFHHKTVHLPGGAIRVTIEDSAGKKVARFGKVGNYEHRLSTWRYGKNNKLQQELPPMYHHNAHTSTSTSGSFFNETYQTKNKALQQQWEVRYDYDEANNVIRKRTPDGGIYQYLYDSHGILRFSLHKDHNETVDRAIYFTYVAGDKVSREALVHLNETECIRLTDSDKLPDSDDFIETLYGEQDDDPNMRYRSQLSVRRIGDDQMTEYLVFSQEKRLLKKAFIVNAINTSYSIDYEYENDKVRSIKYPIGTGIESFKLIYGYNGNGEIATIRESAAVDSMFEFTYNADGMVETMKVQTDPKHTFQRNFTYNEPGFLVRLEDDYLIESVSYLETESYEIRGIDEASSKKIWDVLREKSFITLDCTNPNLCHGREGRKSLFIDFIQQHYYSHHLKSMLFKIIAKKEALEANTLKEKCERWIEGSNKTMQTCTTLRLELNDKQIIGDSPDNPLSSLRAAFKDALKQYKHHIPDIVRVLGHHFATALGRSAGDVQSYGIDANGNHRKLYTGFSRYRLEYREGTNQITKLYRWDFGRFQKNEKQFNMVHDSDGAVIKAEHKGIKNMEYDKLLQRVNKIEMTDGRTLLYQYDVRAERTFKQVLDREGEVVSEKYYIRDANGLVLVDMEMTYLAKDQPPDVRVTSYIYKDQQLIGFVRNDKLYGVITDHEGSVRLVVRNGEVVAAYDYLPYGQIFRRFGTDLDGQISYLYTGQEWELETELYNYRARLYDPDIGRFYQMDPKEQYPSPYVYAGNSPVALIDPDGELAFAISCIIMAIIGAYIGASSAAQSWNPLQWNWKSTSLWLGLIGGALSGLSIPFNMTASVSYFVGLGLSLTASIGIMVCSGITFGYFALAAASGSWNPANFDLSSPGTWNALLGGIATSSFIVTNPKTLISSFRSITTALGRALFVTTNVVVGATFAYLFGVLKFGGQFDITKWDFTDPGLYLAMIDAYTTTTMFTMFARNVPRNVQKLSKKLSTGLDRLAETQIYFRAKRLMHGDWSSKLSNAKLFMAANAQAIADLQRGVLPIAFFAFFATLRMADSYEKSPIPEFSVFLQIIKTAVTTRGFSNRVVKPLIPKQANTPLAGIRYSAPRASMLVGGPTHDNSTFDYTTSGADTLSSFFSYFRIPIECFRFHEATGQHDATVPRDELVVPSAKNYKNHNKQTSRHGTATNCYRMTDEDSGNGYYVSCYSHHSLVSIYPKDAKMLLEPLLEDHFRFCQPLTYDGMPGLSCDGERSTLFATQTEPPKLFDYVDSWLLLARVTPAAFREGKRIFKRLFGSSGTQETSENRTRHRETMEQALLELETLTKKAAAAGLNMNWFSDMLEDVREDVDEYLKGGRGNANILLERLEALNYDAMDEMDLLHTRPFSTQFSNVGNILQDLADEPKACEEAYRAGEQEEQKHHDERVAKVQEGRGGVLDLQLGGEVVAAVHKQVHRGEAGRQERSPPPVVIFGAQVEVAQQNRRLRAGDHEDQEHQKQKAKHVVHLARPERVQDEEQLDEDAPEREHAAHYDARDGLRVDRLVRDLARYLIRAHWMLQGLVRECG</sequence>
<feature type="domain" description="Tox-SGS" evidence="3">
    <location>
        <begin position="3009"/>
        <end position="3105"/>
    </location>
</feature>
<dbReference type="InterPro" id="IPR028901">
    <property type="entry name" value="Tox-SGS_dom"/>
</dbReference>
<proteinExistence type="predicted"/>
<name>A0A182NAT5_9DIPT</name>
<organism evidence="4 5">
    <name type="scientific">Anopheles dirus</name>
    <dbReference type="NCBI Taxonomy" id="7168"/>
    <lineage>
        <taxon>Eukaryota</taxon>
        <taxon>Metazoa</taxon>
        <taxon>Ecdysozoa</taxon>
        <taxon>Arthropoda</taxon>
        <taxon>Hexapoda</taxon>
        <taxon>Insecta</taxon>
        <taxon>Pterygota</taxon>
        <taxon>Neoptera</taxon>
        <taxon>Endopterygota</taxon>
        <taxon>Diptera</taxon>
        <taxon>Nematocera</taxon>
        <taxon>Culicoidea</taxon>
        <taxon>Culicidae</taxon>
        <taxon>Anophelinae</taxon>
        <taxon>Anopheles</taxon>
    </lineage>
</organism>
<dbReference type="VEuPathDB" id="VectorBase:ADIR004761"/>
<feature type="transmembrane region" description="Helical" evidence="2">
    <location>
        <begin position="2661"/>
        <end position="2688"/>
    </location>
</feature>
<dbReference type="Proteomes" id="UP000075884">
    <property type="component" value="Unassembled WGS sequence"/>
</dbReference>
<feature type="region of interest" description="Disordered" evidence="1">
    <location>
        <begin position="1300"/>
        <end position="1323"/>
    </location>
</feature>
<dbReference type="EnsemblMetazoa" id="ADIR004761-RA">
    <property type="protein sequence ID" value="ADIR004761-PA"/>
    <property type="gene ID" value="ADIR004761"/>
</dbReference>
<keyword evidence="5" id="KW-1185">Reference proteome</keyword>